<dbReference type="AlphaFoldDB" id="A0A6A5TZZ0"/>
<protein>
    <recommendedName>
        <fullName evidence="5">Fungal N-terminal domain-containing protein</fullName>
    </recommendedName>
</protein>
<evidence type="ECO:0000256" key="1">
    <source>
        <dbReference type="SAM" id="Coils"/>
    </source>
</evidence>
<evidence type="ECO:0000313" key="3">
    <source>
        <dbReference type="EMBL" id="KAF1958463.1"/>
    </source>
</evidence>
<accession>A0A6A5TZZ0</accession>
<evidence type="ECO:0008006" key="5">
    <source>
        <dbReference type="Google" id="ProtNLM"/>
    </source>
</evidence>
<reference evidence="3" key="1">
    <citation type="journal article" date="2020" name="Stud. Mycol.">
        <title>101 Dothideomycetes genomes: a test case for predicting lifestyles and emergence of pathogens.</title>
        <authorList>
            <person name="Haridas S."/>
            <person name="Albert R."/>
            <person name="Binder M."/>
            <person name="Bloem J."/>
            <person name="Labutti K."/>
            <person name="Salamov A."/>
            <person name="Andreopoulos B."/>
            <person name="Baker S."/>
            <person name="Barry K."/>
            <person name="Bills G."/>
            <person name="Bluhm B."/>
            <person name="Cannon C."/>
            <person name="Castanera R."/>
            <person name="Culley D."/>
            <person name="Daum C."/>
            <person name="Ezra D."/>
            <person name="Gonzalez J."/>
            <person name="Henrissat B."/>
            <person name="Kuo A."/>
            <person name="Liang C."/>
            <person name="Lipzen A."/>
            <person name="Lutzoni F."/>
            <person name="Magnuson J."/>
            <person name="Mondo S."/>
            <person name="Nolan M."/>
            <person name="Ohm R."/>
            <person name="Pangilinan J."/>
            <person name="Park H.-J."/>
            <person name="Ramirez L."/>
            <person name="Alfaro M."/>
            <person name="Sun H."/>
            <person name="Tritt A."/>
            <person name="Yoshinaga Y."/>
            <person name="Zwiers L.-H."/>
            <person name="Turgeon B."/>
            <person name="Goodwin S."/>
            <person name="Spatafora J."/>
            <person name="Crous P."/>
            <person name="Grigoriev I."/>
        </authorList>
    </citation>
    <scope>NUCLEOTIDE SEQUENCE</scope>
    <source>
        <strain evidence="3">CBS 675.92</strain>
    </source>
</reference>
<evidence type="ECO:0000256" key="2">
    <source>
        <dbReference type="SAM" id="MobiDB-lite"/>
    </source>
</evidence>
<organism evidence="3 4">
    <name type="scientific">Byssothecium circinans</name>
    <dbReference type="NCBI Taxonomy" id="147558"/>
    <lineage>
        <taxon>Eukaryota</taxon>
        <taxon>Fungi</taxon>
        <taxon>Dikarya</taxon>
        <taxon>Ascomycota</taxon>
        <taxon>Pezizomycotina</taxon>
        <taxon>Dothideomycetes</taxon>
        <taxon>Pleosporomycetidae</taxon>
        <taxon>Pleosporales</taxon>
        <taxon>Massarineae</taxon>
        <taxon>Massarinaceae</taxon>
        <taxon>Byssothecium</taxon>
    </lineage>
</organism>
<gene>
    <name evidence="3" type="ORF">CC80DRAFT_559489</name>
</gene>
<evidence type="ECO:0000313" key="4">
    <source>
        <dbReference type="Proteomes" id="UP000800035"/>
    </source>
</evidence>
<dbReference type="Proteomes" id="UP000800035">
    <property type="component" value="Unassembled WGS sequence"/>
</dbReference>
<dbReference type="EMBL" id="ML976987">
    <property type="protein sequence ID" value="KAF1958463.1"/>
    <property type="molecule type" value="Genomic_DNA"/>
</dbReference>
<feature type="compositionally biased region" description="Basic residues" evidence="2">
    <location>
        <begin position="215"/>
        <end position="230"/>
    </location>
</feature>
<dbReference type="OrthoDB" id="3937014at2759"/>
<sequence>MAGIGDIISVAQVLHRAYTLYKDCDAAPEEIRLACEHIHSMTICLEGIRSDLLTNPHSFMHQKTDIAKTRQYRLKEHLHACDKALKRMEKLMNKYQGFKTKHVKLWDKFRWSQEGKREIETCKADLVMACTMLNGFLGSLGLDVLWKVESMVEQIMKRLGRLEAFSAPNSTLPMGATAGGGAGSNKTRQRAQSNVTRAIVVSLVLARLRKTLRTYRRKRASAGKDSKKKTPAGPGRIKTITRTNSGFAPSKQRNKLLTSYAANLAATPASKPQNARPRPRTPSPDFYYLPNPTAASDPPGPGPIRRSSSMQRLLGRISAHQSNTSTPSLPSEYFACWKIAVGNLPIFKTAPKHVRYKRGQAQLKRMGQIFRDAAAVDASSRALGERDSRVRFLLRDKNRKADGKGKGRWEFFGGRVVERDPGRTGMVSVEKALVVLVRR</sequence>
<name>A0A6A5TZZ0_9PLEO</name>
<feature type="region of interest" description="Disordered" evidence="2">
    <location>
        <begin position="173"/>
        <end position="192"/>
    </location>
</feature>
<feature type="region of interest" description="Disordered" evidence="2">
    <location>
        <begin position="215"/>
        <end position="250"/>
    </location>
</feature>
<keyword evidence="4" id="KW-1185">Reference proteome</keyword>
<feature type="coiled-coil region" evidence="1">
    <location>
        <begin position="74"/>
        <end position="101"/>
    </location>
</feature>
<feature type="region of interest" description="Disordered" evidence="2">
    <location>
        <begin position="265"/>
        <end position="307"/>
    </location>
</feature>
<keyword evidence="1" id="KW-0175">Coiled coil</keyword>
<proteinExistence type="predicted"/>